<gene>
    <name evidence="1" type="ORF">GCM10023333_14170</name>
</gene>
<organism evidence="1 2">
    <name type="scientific">Ferrimonas pelagia</name>
    <dbReference type="NCBI Taxonomy" id="1177826"/>
    <lineage>
        <taxon>Bacteria</taxon>
        <taxon>Pseudomonadati</taxon>
        <taxon>Pseudomonadota</taxon>
        <taxon>Gammaproteobacteria</taxon>
        <taxon>Alteromonadales</taxon>
        <taxon>Ferrimonadaceae</taxon>
        <taxon>Ferrimonas</taxon>
    </lineage>
</organism>
<accession>A0ABP9EQ97</accession>
<keyword evidence="2" id="KW-1185">Reference proteome</keyword>
<evidence type="ECO:0000313" key="2">
    <source>
        <dbReference type="Proteomes" id="UP001499988"/>
    </source>
</evidence>
<name>A0ABP9EQ97_9GAMM</name>
<proteinExistence type="predicted"/>
<evidence type="ECO:0000313" key="1">
    <source>
        <dbReference type="EMBL" id="GAA4881165.1"/>
    </source>
</evidence>
<reference evidence="2" key="1">
    <citation type="journal article" date="2019" name="Int. J. Syst. Evol. Microbiol.">
        <title>The Global Catalogue of Microorganisms (GCM) 10K type strain sequencing project: providing services to taxonomists for standard genome sequencing and annotation.</title>
        <authorList>
            <consortium name="The Broad Institute Genomics Platform"/>
            <consortium name="The Broad Institute Genome Sequencing Center for Infectious Disease"/>
            <person name="Wu L."/>
            <person name="Ma J."/>
        </authorList>
    </citation>
    <scope>NUCLEOTIDE SEQUENCE [LARGE SCALE GENOMIC DNA]</scope>
    <source>
        <strain evidence="2">JCM 18401</strain>
    </source>
</reference>
<sequence length="70" mass="8089">MGQPAKYLQEFVSNNTERNNLFNQLNVRMGYFKTLGPVNMIAFWGAANVLNTTPGCDRYILLSQWLKWGF</sequence>
<protein>
    <submittedName>
        <fullName evidence="1">Uncharacterized protein</fullName>
    </submittedName>
</protein>
<dbReference type="EMBL" id="BAABJZ010000019">
    <property type="protein sequence ID" value="GAA4881165.1"/>
    <property type="molecule type" value="Genomic_DNA"/>
</dbReference>
<dbReference type="Proteomes" id="UP001499988">
    <property type="component" value="Unassembled WGS sequence"/>
</dbReference>
<comment type="caution">
    <text evidence="1">The sequence shown here is derived from an EMBL/GenBank/DDBJ whole genome shotgun (WGS) entry which is preliminary data.</text>
</comment>